<keyword evidence="2" id="KW-0812">Transmembrane</keyword>
<gene>
    <name evidence="3" type="ORF">PFISCL1PPCAC_2548</name>
</gene>
<evidence type="ECO:0000256" key="2">
    <source>
        <dbReference type="SAM" id="Phobius"/>
    </source>
</evidence>
<dbReference type="AlphaFoldDB" id="A0AAV5UVD2"/>
<accession>A0AAV5UVD2</accession>
<evidence type="ECO:0000313" key="3">
    <source>
        <dbReference type="EMBL" id="GMT11251.1"/>
    </source>
</evidence>
<evidence type="ECO:0000256" key="1">
    <source>
        <dbReference type="SAM" id="MobiDB-lite"/>
    </source>
</evidence>
<protein>
    <submittedName>
        <fullName evidence="3">Uncharacterized protein</fullName>
    </submittedName>
</protein>
<sequence length="169" mass="19125">MEPSRPNHLTVPPNRPLHLDTNTLSPSPNPYADHSPALSMKIKVPKRQYSIDDPLQRMETPMFDKTLRSTKKGPSSAGTVLTMAGLFVVGLLLMISGIIVLIEQKQLPFIITGCLFLGIGLAMILVCIILQRKNVVKYILDVNRDLEFLNMSDYHMWKVMFENNKEDMD</sequence>
<proteinExistence type="predicted"/>
<feature type="transmembrane region" description="Helical" evidence="2">
    <location>
        <begin position="77"/>
        <end position="102"/>
    </location>
</feature>
<feature type="region of interest" description="Disordered" evidence="1">
    <location>
        <begin position="1"/>
        <end position="30"/>
    </location>
</feature>
<feature type="transmembrane region" description="Helical" evidence="2">
    <location>
        <begin position="108"/>
        <end position="130"/>
    </location>
</feature>
<dbReference type="EMBL" id="BTSY01000001">
    <property type="protein sequence ID" value="GMT11251.1"/>
    <property type="molecule type" value="Genomic_DNA"/>
</dbReference>
<dbReference type="Proteomes" id="UP001432322">
    <property type="component" value="Unassembled WGS sequence"/>
</dbReference>
<organism evidence="3 4">
    <name type="scientific">Pristionchus fissidentatus</name>
    <dbReference type="NCBI Taxonomy" id="1538716"/>
    <lineage>
        <taxon>Eukaryota</taxon>
        <taxon>Metazoa</taxon>
        <taxon>Ecdysozoa</taxon>
        <taxon>Nematoda</taxon>
        <taxon>Chromadorea</taxon>
        <taxon>Rhabditida</taxon>
        <taxon>Rhabditina</taxon>
        <taxon>Diplogasteromorpha</taxon>
        <taxon>Diplogasteroidea</taxon>
        <taxon>Neodiplogasteridae</taxon>
        <taxon>Pristionchus</taxon>
    </lineage>
</organism>
<name>A0AAV5UVD2_9BILA</name>
<keyword evidence="2" id="KW-0472">Membrane</keyword>
<keyword evidence="2" id="KW-1133">Transmembrane helix</keyword>
<reference evidence="3" key="1">
    <citation type="submission" date="2023-10" db="EMBL/GenBank/DDBJ databases">
        <title>Genome assembly of Pristionchus species.</title>
        <authorList>
            <person name="Yoshida K."/>
            <person name="Sommer R.J."/>
        </authorList>
    </citation>
    <scope>NUCLEOTIDE SEQUENCE</scope>
    <source>
        <strain evidence="3">RS5133</strain>
    </source>
</reference>
<evidence type="ECO:0000313" key="4">
    <source>
        <dbReference type="Proteomes" id="UP001432322"/>
    </source>
</evidence>
<comment type="caution">
    <text evidence="3">The sequence shown here is derived from an EMBL/GenBank/DDBJ whole genome shotgun (WGS) entry which is preliminary data.</text>
</comment>
<keyword evidence="4" id="KW-1185">Reference proteome</keyword>